<sequence>MKRLGIDVKRAFEQLVSTSIDLNYDDIPEDPEVGGLVEEEINKEMDRMCNDDAVKLSKKFDRVYRVRSGLDKPALVEALVVTIVKGAEPYRRKPRRIPPSQIYLYVGQLL</sequence>
<dbReference type="AlphaFoldDB" id="A0A833T035"/>
<comment type="caution">
    <text evidence="1">The sequence shown here is derived from an EMBL/GenBank/DDBJ whole genome shotgun (WGS) entry which is preliminary data.</text>
</comment>
<keyword evidence="2" id="KW-1185">Reference proteome</keyword>
<name>A0A833T035_PHYIN</name>
<evidence type="ECO:0000313" key="2">
    <source>
        <dbReference type="Proteomes" id="UP000602510"/>
    </source>
</evidence>
<protein>
    <submittedName>
        <fullName evidence="1">Uncharacterized protein</fullName>
    </submittedName>
</protein>
<gene>
    <name evidence="1" type="ORF">GN244_ATG11199</name>
</gene>
<accession>A0A833T035</accession>
<dbReference type="Proteomes" id="UP000602510">
    <property type="component" value="Unassembled WGS sequence"/>
</dbReference>
<organism evidence="1 2">
    <name type="scientific">Phytophthora infestans</name>
    <name type="common">Potato late blight agent</name>
    <name type="synonym">Botrytis infestans</name>
    <dbReference type="NCBI Taxonomy" id="4787"/>
    <lineage>
        <taxon>Eukaryota</taxon>
        <taxon>Sar</taxon>
        <taxon>Stramenopiles</taxon>
        <taxon>Oomycota</taxon>
        <taxon>Peronosporomycetes</taxon>
        <taxon>Peronosporales</taxon>
        <taxon>Peronosporaceae</taxon>
        <taxon>Phytophthora</taxon>
    </lineage>
</organism>
<reference evidence="1" key="1">
    <citation type="submission" date="2020-04" db="EMBL/GenBank/DDBJ databases">
        <title>Hybrid Assembly of Korean Phytophthora infestans isolates.</title>
        <authorList>
            <person name="Prokchorchik M."/>
            <person name="Lee Y."/>
            <person name="Seo J."/>
            <person name="Cho J.-H."/>
            <person name="Park Y.-E."/>
            <person name="Jang D.-C."/>
            <person name="Im J.-S."/>
            <person name="Choi J.-G."/>
            <person name="Park H.-J."/>
            <person name="Lee G.-B."/>
            <person name="Lee Y.-G."/>
            <person name="Hong S.-Y."/>
            <person name="Cho K."/>
            <person name="Sohn K.H."/>
        </authorList>
    </citation>
    <scope>NUCLEOTIDE SEQUENCE</scope>
    <source>
        <strain evidence="1">KR_1_A1</strain>
    </source>
</reference>
<dbReference type="EMBL" id="WSZM01000264">
    <property type="protein sequence ID" value="KAF4036495.1"/>
    <property type="molecule type" value="Genomic_DNA"/>
</dbReference>
<evidence type="ECO:0000313" key="1">
    <source>
        <dbReference type="EMBL" id="KAF4036495.1"/>
    </source>
</evidence>
<proteinExistence type="predicted"/>